<dbReference type="Proteomes" id="UP000256774">
    <property type="component" value="Unassembled WGS sequence"/>
</dbReference>
<gene>
    <name evidence="1" type="ORF">DFR26_0520</name>
</gene>
<sequence length="285" mass="31923">MWPGALVEELAARRCIIFLGAGASAGCISTDTPPVSPPNWLQLLEGLRDSSRDPSYCHIVDDLIAKEKFLDAAEVLLGGINSADFASYIRKVMAAPRFQPSSTHKSVLAIDPKIVVTTNYDSIYDNYCRSGQEQGLYNICKYYDSHLVSDLRSPVRQVIKAHGCISDPAKIVLTRSQYFKERQNHPNFYKVLDALFLTNTLFFVGYGLSDPDIQLLLENSNITYKNSHPHYALVSSGMNEAIKKAYKEAYNIDFIEFPAGNYSKADEMLKELQAQVTHRRESNPA</sequence>
<organism evidence="1 2">
    <name type="scientific">Paraperlucidibaca baekdonensis</name>
    <dbReference type="NCBI Taxonomy" id="748120"/>
    <lineage>
        <taxon>Bacteria</taxon>
        <taxon>Pseudomonadati</taxon>
        <taxon>Pseudomonadota</taxon>
        <taxon>Gammaproteobacteria</taxon>
        <taxon>Moraxellales</taxon>
        <taxon>Moraxellaceae</taxon>
        <taxon>Paraperlucidibaca</taxon>
    </lineage>
</organism>
<reference evidence="1 2" key="1">
    <citation type="submission" date="2018-08" db="EMBL/GenBank/DDBJ databases">
        <title>Genomic Encyclopedia of Type Strains, Phase IV (KMG-IV): sequencing the most valuable type-strain genomes for metagenomic binning, comparative biology and taxonomic classification.</title>
        <authorList>
            <person name="Goeker M."/>
        </authorList>
    </citation>
    <scope>NUCLEOTIDE SEQUENCE [LARGE SCALE GENOMIC DNA]</scope>
    <source>
        <strain evidence="1 2">DSM 26022</strain>
    </source>
</reference>
<name>A0A3E0H9V6_9GAMM</name>
<dbReference type="InterPro" id="IPR029035">
    <property type="entry name" value="DHS-like_NAD/FAD-binding_dom"/>
</dbReference>
<protein>
    <submittedName>
        <fullName evidence="1">SIR2-like protein</fullName>
    </submittedName>
</protein>
<dbReference type="RefSeq" id="WP_181898959.1">
    <property type="nucleotide sequence ID" value="NZ_QUNR01000001.1"/>
</dbReference>
<comment type="caution">
    <text evidence="1">The sequence shown here is derived from an EMBL/GenBank/DDBJ whole genome shotgun (WGS) entry which is preliminary data.</text>
</comment>
<evidence type="ECO:0000313" key="1">
    <source>
        <dbReference type="EMBL" id="REH40320.1"/>
    </source>
</evidence>
<accession>A0A3E0H9V6</accession>
<keyword evidence="2" id="KW-1185">Reference proteome</keyword>
<evidence type="ECO:0000313" key="2">
    <source>
        <dbReference type="Proteomes" id="UP000256774"/>
    </source>
</evidence>
<dbReference type="AlphaFoldDB" id="A0A3E0H9V6"/>
<dbReference type="SUPFAM" id="SSF52467">
    <property type="entry name" value="DHS-like NAD/FAD-binding domain"/>
    <property type="match status" value="1"/>
</dbReference>
<dbReference type="EMBL" id="QUNR01000001">
    <property type="protein sequence ID" value="REH40320.1"/>
    <property type="molecule type" value="Genomic_DNA"/>
</dbReference>
<proteinExistence type="predicted"/>
<dbReference type="Pfam" id="PF13289">
    <property type="entry name" value="SIR2_2"/>
    <property type="match status" value="1"/>
</dbReference>